<evidence type="ECO:0000256" key="7">
    <source>
        <dbReference type="ARBA" id="ARBA00022840"/>
    </source>
</evidence>
<dbReference type="InterPro" id="IPR003593">
    <property type="entry name" value="AAA+_ATPase"/>
</dbReference>
<keyword evidence="19" id="KW-1185">Reference proteome</keyword>
<dbReference type="GO" id="GO:0043565">
    <property type="term" value="F:sequence-specific DNA binding"/>
    <property type="evidence" value="ECO:0007669"/>
    <property type="project" value="UniProtKB-UniRule"/>
</dbReference>
<reference evidence="18 19" key="1">
    <citation type="submission" date="2016-06" db="EMBL/GenBank/DDBJ databases">
        <authorList>
            <person name="Kjaerup R.B."/>
            <person name="Dalgaard T.S."/>
            <person name="Juul-Madsen H.R."/>
        </authorList>
    </citation>
    <scope>NUCLEOTIDE SEQUENCE [LARGE SCALE GENOMIC DNA]</scope>
    <source>
        <strain evidence="18 19">CECT 8886</strain>
    </source>
</reference>
<dbReference type="InterPro" id="IPR014721">
    <property type="entry name" value="Ribsml_uS5_D2-typ_fold_subgr"/>
</dbReference>
<evidence type="ECO:0000256" key="15">
    <source>
        <dbReference type="RuleBase" id="RU000591"/>
    </source>
</evidence>
<dbReference type="InterPro" id="IPR015947">
    <property type="entry name" value="PUA-like_sf"/>
</dbReference>
<dbReference type="Gene3D" id="1.20.5.5270">
    <property type="match status" value="1"/>
</dbReference>
<keyword evidence="5 10" id="KW-0378">Hydrolase</keyword>
<feature type="domain" description="Lon proteolytic" evidence="16">
    <location>
        <begin position="624"/>
        <end position="806"/>
    </location>
</feature>
<dbReference type="Gene3D" id="2.30.130.40">
    <property type="entry name" value="LON domain-like"/>
    <property type="match status" value="1"/>
</dbReference>
<dbReference type="Pfam" id="PF00004">
    <property type="entry name" value="AAA"/>
    <property type="match status" value="1"/>
</dbReference>
<comment type="subunit">
    <text evidence="10 11">Homohexamer. Organized in a ring with a central cavity.</text>
</comment>
<comment type="catalytic activity">
    <reaction evidence="9 10 11 14">
        <text>Hydrolysis of proteins in presence of ATP.</text>
        <dbReference type="EC" id="3.4.21.53"/>
    </reaction>
</comment>
<dbReference type="GO" id="GO:0005524">
    <property type="term" value="F:ATP binding"/>
    <property type="evidence" value="ECO:0007669"/>
    <property type="project" value="UniProtKB-UniRule"/>
</dbReference>
<organism evidence="18 19">
    <name type="scientific">Marinomonas spartinae</name>
    <dbReference type="NCBI Taxonomy" id="1792290"/>
    <lineage>
        <taxon>Bacteria</taxon>
        <taxon>Pseudomonadati</taxon>
        <taxon>Pseudomonadota</taxon>
        <taxon>Gammaproteobacteria</taxon>
        <taxon>Oceanospirillales</taxon>
        <taxon>Oceanospirillaceae</taxon>
        <taxon>Marinomonas</taxon>
    </lineage>
</organism>
<evidence type="ECO:0000256" key="5">
    <source>
        <dbReference type="ARBA" id="ARBA00022801"/>
    </source>
</evidence>
<dbReference type="Gene3D" id="1.10.8.60">
    <property type="match status" value="1"/>
</dbReference>
<evidence type="ECO:0000256" key="12">
    <source>
        <dbReference type="PIRSR" id="PIRSR001174-1"/>
    </source>
</evidence>
<evidence type="ECO:0000256" key="4">
    <source>
        <dbReference type="ARBA" id="ARBA00022741"/>
    </source>
</evidence>
<sequence>MSNDEQYPDQHDESLMDDTNEEVVISDPRALALPDDVLPDTLYILPISSRPFFPAQVQPVMVDADPWEESLERIADNPQAAVGLVYTDKVASGAPPVGSFRTIGCVARVHKAEKQNDKITFLAQGIKRFEIVEWLSDSTPYLARVRYLTDSKETDKESKAYSIAILDAIKELIRLNPLFSEDLRQYLGRFSFSEPGLLADFAASITSADGGDLYEILETIPVQPRMHLSLTLLRKELEIARLQHEISAEVNTKISEHQREFFLKEQLKVIQKELGISKDDRTADVEAFEERLKGKTVPDSVKEKIQEELHKLSILETGSPEYGVTRNYLDWATALPWGVHSKDNLDIKAAREVLDSHHSGLGDIKDRIVEFLALGAQRGEMGGSILLLVGPPGVGKTSIGKSIAESLNRKFYRFSLGGMRDEAEIKGHRRTYIGALPGKFVQALKDVEVENPVIMLDEVDKIGSSFQGDPASALLEALDPEQNSEFLDHYLDMRVDLSKALFVCTANQLDTIPAPLLDRMDVIRLSGYIADEKLMIAKQHLWPKLLKKNKLLKKQLNITDAALRHIIEHYAREAGVRGLDKLLQKVLRKSVVELLTGEKETINVGVKDVETLLGMPYFRPEKNLQGVGVVTGLAWTSMGGATLSIEANKVHELTRGLKLTGKLGDVMKESADIAYSYVFSHTKSYQSHPEFFDKCLVHLHVPEGATPKDGPSAGVTMATALLSLAKGKPIRKGLAMTGELTLTGQVLAVGGIREKIIAAKRSKISEVILPEPNRRDYEELPESVKEGMTVHFAERFADVEKVVFDRRSNDIH</sequence>
<keyword evidence="3 10" id="KW-0645">Protease</keyword>
<dbReference type="Gene3D" id="3.30.230.10">
    <property type="match status" value="1"/>
</dbReference>
<dbReference type="Gene3D" id="1.20.58.1480">
    <property type="match status" value="1"/>
</dbReference>
<protein>
    <recommendedName>
        <fullName evidence="10 11">Lon protease</fullName>
        <ecNumber evidence="10 11">3.4.21.53</ecNumber>
    </recommendedName>
    <alternativeName>
        <fullName evidence="10">ATP-dependent protease La</fullName>
    </alternativeName>
</protein>
<dbReference type="NCBIfam" id="TIGR00763">
    <property type="entry name" value="lon"/>
    <property type="match status" value="1"/>
</dbReference>
<evidence type="ECO:0000256" key="3">
    <source>
        <dbReference type="ARBA" id="ARBA00022670"/>
    </source>
</evidence>
<dbReference type="RefSeq" id="WP_067013586.1">
    <property type="nucleotide sequence ID" value="NZ_FLOB01000002.1"/>
</dbReference>
<evidence type="ECO:0000256" key="11">
    <source>
        <dbReference type="PIRNR" id="PIRNR001174"/>
    </source>
</evidence>
<dbReference type="InterPro" id="IPR003111">
    <property type="entry name" value="Lon_prtase_N"/>
</dbReference>
<dbReference type="SUPFAM" id="SSF54211">
    <property type="entry name" value="Ribosomal protein S5 domain 2-like"/>
    <property type="match status" value="1"/>
</dbReference>
<keyword evidence="8 10" id="KW-0346">Stress response</keyword>
<dbReference type="PROSITE" id="PS51786">
    <property type="entry name" value="LON_PROTEOLYTIC"/>
    <property type="match status" value="1"/>
</dbReference>
<comment type="function">
    <text evidence="10">ATP-dependent serine protease that mediates the selective degradation of mutant and abnormal proteins as well as certain short-lived regulatory proteins. Required for cellular homeostasis and for survival from DNA damage and developmental changes induced by stress. Degrades polypeptides processively to yield small peptide fragments that are 5 to 10 amino acids long. Binds to DNA in a double-stranded, site-specific manner.</text>
</comment>
<dbReference type="Gene3D" id="3.40.50.300">
    <property type="entry name" value="P-loop containing nucleotide triphosphate hydrolases"/>
    <property type="match status" value="1"/>
</dbReference>
<dbReference type="PROSITE" id="PS51787">
    <property type="entry name" value="LON_N"/>
    <property type="match status" value="1"/>
</dbReference>
<evidence type="ECO:0000256" key="6">
    <source>
        <dbReference type="ARBA" id="ARBA00022825"/>
    </source>
</evidence>
<dbReference type="GO" id="GO:0004252">
    <property type="term" value="F:serine-type endopeptidase activity"/>
    <property type="evidence" value="ECO:0007669"/>
    <property type="project" value="UniProtKB-UniRule"/>
</dbReference>
<dbReference type="PRINTS" id="PR00830">
    <property type="entry name" value="ENDOLAPTASE"/>
</dbReference>
<dbReference type="InterPro" id="IPR027417">
    <property type="entry name" value="P-loop_NTPase"/>
</dbReference>
<dbReference type="GO" id="GO:0016887">
    <property type="term" value="F:ATP hydrolysis activity"/>
    <property type="evidence" value="ECO:0007669"/>
    <property type="project" value="UniProtKB-UniRule"/>
</dbReference>
<comment type="induction">
    <text evidence="10">By heat shock.</text>
</comment>
<evidence type="ECO:0000313" key="19">
    <source>
        <dbReference type="Proteomes" id="UP000092544"/>
    </source>
</evidence>
<feature type="active site" evidence="10 12">
    <location>
        <position position="755"/>
    </location>
</feature>
<evidence type="ECO:0000259" key="17">
    <source>
        <dbReference type="PROSITE" id="PS51787"/>
    </source>
</evidence>
<dbReference type="InterPro" id="IPR020568">
    <property type="entry name" value="Ribosomal_Su5_D2-typ_SF"/>
</dbReference>
<dbReference type="SMART" id="SM00464">
    <property type="entry name" value="LON"/>
    <property type="match status" value="1"/>
</dbReference>
<feature type="active site" evidence="10 12">
    <location>
        <position position="712"/>
    </location>
</feature>
<dbReference type="SMART" id="SM00382">
    <property type="entry name" value="AAA"/>
    <property type="match status" value="1"/>
</dbReference>
<evidence type="ECO:0000256" key="14">
    <source>
        <dbReference type="PROSITE-ProRule" id="PRU01122"/>
    </source>
</evidence>
<keyword evidence="7 10" id="KW-0067">ATP-binding</keyword>
<comment type="similarity">
    <text evidence="10 11 14 15">Belongs to the peptidase S16 family.</text>
</comment>
<dbReference type="Pfam" id="PF02190">
    <property type="entry name" value="LON_substr_bdg"/>
    <property type="match status" value="1"/>
</dbReference>
<dbReference type="Pfam" id="PF05362">
    <property type="entry name" value="Lon_C"/>
    <property type="match status" value="1"/>
</dbReference>
<evidence type="ECO:0000313" key="18">
    <source>
        <dbReference type="EMBL" id="SBS28332.1"/>
    </source>
</evidence>
<dbReference type="InterPro" id="IPR054594">
    <property type="entry name" value="Lon_lid"/>
</dbReference>
<dbReference type="InterPro" id="IPR008268">
    <property type="entry name" value="Peptidase_S16_AS"/>
</dbReference>
<dbReference type="HAMAP" id="MF_01973">
    <property type="entry name" value="lon_bact"/>
    <property type="match status" value="1"/>
</dbReference>
<dbReference type="FunFam" id="1.20.5.5270:FF:000001">
    <property type="entry name" value="Lon protease homolog, mitochondrial"/>
    <property type="match status" value="1"/>
</dbReference>
<dbReference type="PIRSF" id="PIRSF001174">
    <property type="entry name" value="Lon_proteas"/>
    <property type="match status" value="1"/>
</dbReference>
<dbReference type="EC" id="3.4.21.53" evidence="10 11"/>
<dbReference type="SUPFAM" id="SSF88697">
    <property type="entry name" value="PUA domain-like"/>
    <property type="match status" value="1"/>
</dbReference>
<dbReference type="SUPFAM" id="SSF52540">
    <property type="entry name" value="P-loop containing nucleoside triphosphate hydrolases"/>
    <property type="match status" value="1"/>
</dbReference>
<evidence type="ECO:0000256" key="8">
    <source>
        <dbReference type="ARBA" id="ARBA00023016"/>
    </source>
</evidence>
<gene>
    <name evidence="18" type="primary">lon_1</name>
    <name evidence="10" type="synonym">lon</name>
    <name evidence="18" type="ORF">MSP8886_01126</name>
</gene>
<dbReference type="PANTHER" id="PTHR43718">
    <property type="entry name" value="LON PROTEASE"/>
    <property type="match status" value="1"/>
</dbReference>
<dbReference type="GO" id="GO:0004176">
    <property type="term" value="F:ATP-dependent peptidase activity"/>
    <property type="evidence" value="ECO:0007669"/>
    <property type="project" value="UniProtKB-UniRule"/>
</dbReference>
<dbReference type="InterPro" id="IPR027065">
    <property type="entry name" value="Lon_Prtase"/>
</dbReference>
<dbReference type="PROSITE" id="PS01046">
    <property type="entry name" value="LON_SER"/>
    <property type="match status" value="1"/>
</dbReference>
<dbReference type="Proteomes" id="UP000092544">
    <property type="component" value="Unassembled WGS sequence"/>
</dbReference>
<keyword evidence="4 10" id="KW-0547">Nucleotide-binding</keyword>
<feature type="domain" description="Lon N-terminal" evidence="17">
    <location>
        <begin position="42"/>
        <end position="237"/>
    </location>
</feature>
<accession>A0A1A8TA54</accession>
<comment type="subcellular location">
    <subcellularLocation>
        <location evidence="1 10 11">Cytoplasm</location>
    </subcellularLocation>
</comment>
<evidence type="ECO:0000256" key="2">
    <source>
        <dbReference type="ARBA" id="ARBA00022490"/>
    </source>
</evidence>
<dbReference type="GO" id="GO:0006515">
    <property type="term" value="P:protein quality control for misfolded or incompletely synthesized proteins"/>
    <property type="evidence" value="ECO:0007669"/>
    <property type="project" value="UniProtKB-UniRule"/>
</dbReference>
<evidence type="ECO:0000256" key="13">
    <source>
        <dbReference type="PIRSR" id="PIRSR001174-2"/>
    </source>
</evidence>
<dbReference type="OrthoDB" id="9803599at2"/>
<dbReference type="InterPro" id="IPR004815">
    <property type="entry name" value="Lon_bac/euk-typ"/>
</dbReference>
<feature type="binding site" evidence="10 13">
    <location>
        <begin position="390"/>
        <end position="397"/>
    </location>
    <ligand>
        <name>ATP</name>
        <dbReference type="ChEBI" id="CHEBI:30616"/>
    </ligand>
</feature>
<dbReference type="CDD" id="cd19500">
    <property type="entry name" value="RecA-like_Lon"/>
    <property type="match status" value="1"/>
</dbReference>
<dbReference type="InterPro" id="IPR008269">
    <property type="entry name" value="Lon_proteolytic"/>
</dbReference>
<evidence type="ECO:0000256" key="10">
    <source>
        <dbReference type="HAMAP-Rule" id="MF_01973"/>
    </source>
</evidence>
<dbReference type="InterPro" id="IPR046336">
    <property type="entry name" value="Lon_prtase_N_sf"/>
</dbReference>
<dbReference type="AlphaFoldDB" id="A0A1A8TA54"/>
<dbReference type="GO" id="GO:0034605">
    <property type="term" value="P:cellular response to heat"/>
    <property type="evidence" value="ECO:0007669"/>
    <property type="project" value="UniProtKB-UniRule"/>
</dbReference>
<name>A0A1A8TA54_9GAMM</name>
<evidence type="ECO:0000259" key="16">
    <source>
        <dbReference type="PROSITE" id="PS51786"/>
    </source>
</evidence>
<keyword evidence="6 10" id="KW-0720">Serine protease</keyword>
<evidence type="ECO:0000256" key="1">
    <source>
        <dbReference type="ARBA" id="ARBA00004496"/>
    </source>
</evidence>
<dbReference type="EMBL" id="FLOB01000002">
    <property type="protein sequence ID" value="SBS28332.1"/>
    <property type="molecule type" value="Genomic_DNA"/>
</dbReference>
<dbReference type="GO" id="GO:0005737">
    <property type="term" value="C:cytoplasm"/>
    <property type="evidence" value="ECO:0007669"/>
    <property type="project" value="UniProtKB-SubCell"/>
</dbReference>
<dbReference type="Pfam" id="PF22667">
    <property type="entry name" value="Lon_lid"/>
    <property type="match status" value="1"/>
</dbReference>
<evidence type="ECO:0000256" key="9">
    <source>
        <dbReference type="ARBA" id="ARBA00050665"/>
    </source>
</evidence>
<dbReference type="InterPro" id="IPR003959">
    <property type="entry name" value="ATPase_AAA_core"/>
</dbReference>
<dbReference type="PANTHER" id="PTHR43718:SF2">
    <property type="entry name" value="LON PROTEASE HOMOLOG, MITOCHONDRIAL"/>
    <property type="match status" value="1"/>
</dbReference>
<keyword evidence="2 10" id="KW-0963">Cytoplasm</keyword>
<dbReference type="InterPro" id="IPR027543">
    <property type="entry name" value="Lon_bac"/>
</dbReference>
<dbReference type="FunFam" id="3.40.50.300:FF:000021">
    <property type="entry name" value="Lon protease homolog"/>
    <property type="match status" value="1"/>
</dbReference>
<proteinExistence type="evidence at transcript level"/>
<dbReference type="STRING" id="1792290.MSP8886_01126"/>